<comment type="caution">
    <text evidence="1">The sequence shown here is derived from an EMBL/GenBank/DDBJ whole genome shotgun (WGS) entry which is preliminary data.</text>
</comment>
<dbReference type="EMBL" id="JACLHY010000013">
    <property type="protein sequence ID" value="MBC8769047.1"/>
    <property type="molecule type" value="Genomic_DNA"/>
</dbReference>
<evidence type="ECO:0000313" key="1">
    <source>
        <dbReference type="EMBL" id="MBC8769047.1"/>
    </source>
</evidence>
<dbReference type="Proteomes" id="UP000618952">
    <property type="component" value="Unassembled WGS sequence"/>
</dbReference>
<gene>
    <name evidence="1" type="ORF">H4O18_13675</name>
</gene>
<reference evidence="1 2" key="1">
    <citation type="submission" date="2020-08" db="EMBL/GenBank/DDBJ databases">
        <title>Arenibacter gaetbuli sp. nov., isolated from a sand dune.</title>
        <authorList>
            <person name="Park S."/>
            <person name="Yoon J.-H."/>
        </authorList>
    </citation>
    <scope>NUCLEOTIDE SEQUENCE [LARGE SCALE GENOMIC DNA]</scope>
    <source>
        <strain evidence="1 2">BSSL-BM3</strain>
    </source>
</reference>
<proteinExistence type="predicted"/>
<sequence length="67" mass="7494">MDDRLVPEELRAPIIIMPEGTAQMVHVGVVRPFGTVARVQRDTLSVVIYIHRVFSVMDNGFPADMAQ</sequence>
<keyword evidence="2" id="KW-1185">Reference proteome</keyword>
<evidence type="ECO:0000313" key="2">
    <source>
        <dbReference type="Proteomes" id="UP000618952"/>
    </source>
</evidence>
<accession>A0ABR7QPD4</accession>
<dbReference type="RefSeq" id="WP_187585503.1">
    <property type="nucleotide sequence ID" value="NZ_JACLHY010000013.1"/>
</dbReference>
<organism evidence="1 2">
    <name type="scientific">Arenibacter arenosicollis</name>
    <dbReference type="NCBI Taxonomy" id="2762274"/>
    <lineage>
        <taxon>Bacteria</taxon>
        <taxon>Pseudomonadati</taxon>
        <taxon>Bacteroidota</taxon>
        <taxon>Flavobacteriia</taxon>
        <taxon>Flavobacteriales</taxon>
        <taxon>Flavobacteriaceae</taxon>
        <taxon>Arenibacter</taxon>
    </lineage>
</organism>
<name>A0ABR7QPD4_9FLAO</name>
<protein>
    <submittedName>
        <fullName evidence="1">Uncharacterized protein</fullName>
    </submittedName>
</protein>